<accession>A0A0G4LAU1</accession>
<reference evidence="1 2" key="1">
    <citation type="submission" date="2015-05" db="EMBL/GenBank/DDBJ databases">
        <authorList>
            <person name="Wang D.B."/>
            <person name="Wang M."/>
        </authorList>
    </citation>
    <scope>NUCLEOTIDE SEQUENCE [LARGE SCALE GENOMIC DNA]</scope>
    <source>
        <strain evidence="1">VL1</strain>
    </source>
</reference>
<gene>
    <name evidence="1" type="ORF">BN1708_012508</name>
</gene>
<organism evidence="1 2">
    <name type="scientific">Verticillium longisporum</name>
    <name type="common">Verticillium dahliae var. longisporum</name>
    <dbReference type="NCBI Taxonomy" id="100787"/>
    <lineage>
        <taxon>Eukaryota</taxon>
        <taxon>Fungi</taxon>
        <taxon>Dikarya</taxon>
        <taxon>Ascomycota</taxon>
        <taxon>Pezizomycotina</taxon>
        <taxon>Sordariomycetes</taxon>
        <taxon>Hypocreomycetidae</taxon>
        <taxon>Glomerellales</taxon>
        <taxon>Plectosphaerellaceae</taxon>
        <taxon>Verticillium</taxon>
    </lineage>
</organism>
<keyword evidence="2" id="KW-1185">Reference proteome</keyword>
<dbReference type="AlphaFoldDB" id="A0A0G4LAU1"/>
<evidence type="ECO:0000313" key="2">
    <source>
        <dbReference type="Proteomes" id="UP000044602"/>
    </source>
</evidence>
<proteinExistence type="predicted"/>
<sequence>MAHAVTGEGVGEFSSWIAAQPREQLIRQDTIYGSDSNIPTAWASISCVRAEMIVELTFAGVPFPLTNLVDGLGFFLQFKEGNGDLIVALALGEHVWAA</sequence>
<dbReference type="STRING" id="100787.A0A0G4LAU1"/>
<name>A0A0G4LAU1_VERLO</name>
<dbReference type="EMBL" id="CVQH01010224">
    <property type="protein sequence ID" value="CRK19054.1"/>
    <property type="molecule type" value="Genomic_DNA"/>
</dbReference>
<evidence type="ECO:0000313" key="1">
    <source>
        <dbReference type="EMBL" id="CRK19054.1"/>
    </source>
</evidence>
<protein>
    <submittedName>
        <fullName evidence="1">Uncharacterized protein</fullName>
    </submittedName>
</protein>
<dbReference type="Proteomes" id="UP000044602">
    <property type="component" value="Unassembled WGS sequence"/>
</dbReference>